<comment type="caution">
    <text evidence="7">The sequence shown here is derived from an EMBL/GenBank/DDBJ whole genome shotgun (WGS) entry which is preliminary data.</text>
</comment>
<accession>A0A2P8CBD5</accession>
<gene>
    <name evidence="7" type="ORF">CLV93_10622</name>
    <name evidence="6" type="ORF">JCM18694_32190</name>
</gene>
<keyword evidence="3" id="KW-0998">Cell outer membrane</keyword>
<evidence type="ECO:0000256" key="4">
    <source>
        <dbReference type="SAM" id="SignalP"/>
    </source>
</evidence>
<dbReference type="EMBL" id="BLAU01000001">
    <property type="protein sequence ID" value="GET22973.1"/>
    <property type="molecule type" value="Genomic_DNA"/>
</dbReference>
<dbReference type="SUPFAM" id="SSF48452">
    <property type="entry name" value="TPR-like"/>
    <property type="match status" value="1"/>
</dbReference>
<dbReference type="NCBIfam" id="TIGR03302">
    <property type="entry name" value="OM_YfiO"/>
    <property type="match status" value="1"/>
</dbReference>
<reference evidence="7 8" key="1">
    <citation type="submission" date="2018-03" db="EMBL/GenBank/DDBJ databases">
        <title>Genomic Encyclopedia of Archaeal and Bacterial Type Strains, Phase II (KMG-II): from individual species to whole genera.</title>
        <authorList>
            <person name="Goeker M."/>
        </authorList>
    </citation>
    <scope>NUCLEOTIDE SEQUENCE [LARGE SCALE GENOMIC DNA]</scope>
    <source>
        <strain evidence="7 8">DSM 27267</strain>
    </source>
</reference>
<name>A0A2P8CBD5_9BACT</name>
<protein>
    <submittedName>
        <fullName evidence="7">Outer membrane protein assembly factor BamD</fullName>
    </submittedName>
</protein>
<evidence type="ECO:0000313" key="7">
    <source>
        <dbReference type="EMBL" id="PSK82278.1"/>
    </source>
</evidence>
<dbReference type="PROSITE" id="PS51257">
    <property type="entry name" value="PROKAR_LIPOPROTEIN"/>
    <property type="match status" value="1"/>
</dbReference>
<dbReference type="InterPro" id="IPR011990">
    <property type="entry name" value="TPR-like_helical_dom_sf"/>
</dbReference>
<dbReference type="EMBL" id="PYGC01000006">
    <property type="protein sequence ID" value="PSK82278.1"/>
    <property type="molecule type" value="Genomic_DNA"/>
</dbReference>
<keyword evidence="9" id="KW-1185">Reference proteome</keyword>
<evidence type="ECO:0000313" key="6">
    <source>
        <dbReference type="EMBL" id="GET22973.1"/>
    </source>
</evidence>
<evidence type="ECO:0000256" key="3">
    <source>
        <dbReference type="ARBA" id="ARBA00023237"/>
    </source>
</evidence>
<dbReference type="Proteomes" id="UP000396862">
    <property type="component" value="Unassembled WGS sequence"/>
</dbReference>
<evidence type="ECO:0000313" key="9">
    <source>
        <dbReference type="Proteomes" id="UP000396862"/>
    </source>
</evidence>
<organism evidence="7 8">
    <name type="scientific">Prolixibacter denitrificans</name>
    <dbReference type="NCBI Taxonomy" id="1541063"/>
    <lineage>
        <taxon>Bacteria</taxon>
        <taxon>Pseudomonadati</taxon>
        <taxon>Bacteroidota</taxon>
        <taxon>Bacteroidia</taxon>
        <taxon>Marinilabiliales</taxon>
        <taxon>Prolixibacteraceae</taxon>
        <taxon>Prolixibacter</taxon>
    </lineage>
</organism>
<dbReference type="Pfam" id="PF13525">
    <property type="entry name" value="YfiO"/>
    <property type="match status" value="1"/>
</dbReference>
<keyword evidence="1 4" id="KW-0732">Signal</keyword>
<reference evidence="6 9" key="2">
    <citation type="submission" date="2019-10" db="EMBL/GenBank/DDBJ databases">
        <title>Prolixibacter strains distinguished by the presence of nitrate reductase genes were adept at nitrate-dependent anaerobic corrosion of metallic iron and carbon steel.</title>
        <authorList>
            <person name="Iino T."/>
            <person name="Shono N."/>
            <person name="Ito K."/>
            <person name="Nakamura R."/>
            <person name="Sueoka K."/>
            <person name="Harayama S."/>
            <person name="Ohkuma M."/>
        </authorList>
    </citation>
    <scope>NUCLEOTIDE SEQUENCE [LARGE SCALE GENOMIC DNA]</scope>
    <source>
        <strain evidence="6 9">MIC1-1</strain>
    </source>
</reference>
<dbReference type="InterPro" id="IPR039565">
    <property type="entry name" value="BamD-like"/>
</dbReference>
<keyword evidence="2" id="KW-0472">Membrane</keyword>
<evidence type="ECO:0000256" key="2">
    <source>
        <dbReference type="ARBA" id="ARBA00023136"/>
    </source>
</evidence>
<feature type="signal peptide" evidence="4">
    <location>
        <begin position="1"/>
        <end position="21"/>
    </location>
</feature>
<evidence type="ECO:0000256" key="1">
    <source>
        <dbReference type="ARBA" id="ARBA00022729"/>
    </source>
</evidence>
<dbReference type="Proteomes" id="UP000240621">
    <property type="component" value="Unassembled WGS sequence"/>
</dbReference>
<dbReference type="RefSeq" id="WP_246187260.1">
    <property type="nucleotide sequence ID" value="NZ_BLAU01000001.1"/>
</dbReference>
<feature type="domain" description="Outer membrane lipoprotein BamD-like" evidence="5">
    <location>
        <begin position="37"/>
        <end position="224"/>
    </location>
</feature>
<dbReference type="Gene3D" id="1.25.40.10">
    <property type="entry name" value="Tetratricopeptide repeat domain"/>
    <property type="match status" value="1"/>
</dbReference>
<dbReference type="AlphaFoldDB" id="A0A2P8CBD5"/>
<sequence length="276" mass="32698">MIRKLKFIFLFALLATVAASCSDYQKVLKSTDYEFKYKKAKEYYDNNDFNRATTLYQELVNIYRGTSRADQVYYYLAKSYLGQKDYLLAGHYFRQLLKEFPRSDYSEEAQYLIGYCYYKNSPNPRLDQEITKKGIDALQLYINLYPNGDNVKQATKLIDELREKLVYKSYLSGRLYYDLGDYRAAVVSLSNSLKDFPDSEYREELMFLLLKSKYLLAENSIPEKKENRLNAALDEYYTFIDDYPNSDHRKEADKFFNNTKKMLNITDEDLKIDSNK</sequence>
<feature type="chain" id="PRO_5015161212" evidence="4">
    <location>
        <begin position="22"/>
        <end position="276"/>
    </location>
</feature>
<dbReference type="InterPro" id="IPR017689">
    <property type="entry name" value="BamD"/>
</dbReference>
<evidence type="ECO:0000259" key="5">
    <source>
        <dbReference type="Pfam" id="PF13525"/>
    </source>
</evidence>
<proteinExistence type="predicted"/>
<evidence type="ECO:0000313" key="8">
    <source>
        <dbReference type="Proteomes" id="UP000240621"/>
    </source>
</evidence>